<dbReference type="Proteomes" id="UP000275846">
    <property type="component" value="Unassembled WGS sequence"/>
</dbReference>
<accession>A0A183SJQ9</accession>
<proteinExistence type="predicted"/>
<gene>
    <name evidence="1" type="ORF">SSLN_LOCUS4457</name>
</gene>
<protein>
    <submittedName>
        <fullName evidence="3">Reverse transcriptase domain-containing protein</fullName>
    </submittedName>
</protein>
<name>A0A183SJQ9_SCHSO</name>
<reference evidence="1 2" key="2">
    <citation type="submission" date="2018-11" db="EMBL/GenBank/DDBJ databases">
        <authorList>
            <consortium name="Pathogen Informatics"/>
        </authorList>
    </citation>
    <scope>NUCLEOTIDE SEQUENCE [LARGE SCALE GENOMIC DNA]</scope>
    <source>
        <strain evidence="1 2">NST_G2</strain>
    </source>
</reference>
<dbReference type="WBParaSite" id="SSLN_0000460501-mRNA-1">
    <property type="protein sequence ID" value="SSLN_0000460501-mRNA-1"/>
    <property type="gene ID" value="SSLN_0000460501"/>
</dbReference>
<organism evidence="3">
    <name type="scientific">Schistocephalus solidus</name>
    <name type="common">Tapeworm</name>
    <dbReference type="NCBI Taxonomy" id="70667"/>
    <lineage>
        <taxon>Eukaryota</taxon>
        <taxon>Metazoa</taxon>
        <taxon>Spiralia</taxon>
        <taxon>Lophotrochozoa</taxon>
        <taxon>Platyhelminthes</taxon>
        <taxon>Cestoda</taxon>
        <taxon>Eucestoda</taxon>
        <taxon>Diphyllobothriidea</taxon>
        <taxon>Diphyllobothriidae</taxon>
        <taxon>Schistocephalus</taxon>
    </lineage>
</organism>
<reference evidence="3" key="1">
    <citation type="submission" date="2016-06" db="UniProtKB">
        <authorList>
            <consortium name="WormBaseParasite"/>
        </authorList>
    </citation>
    <scope>IDENTIFICATION</scope>
</reference>
<evidence type="ECO:0000313" key="1">
    <source>
        <dbReference type="EMBL" id="VDL90842.1"/>
    </source>
</evidence>
<dbReference type="AlphaFoldDB" id="A0A183SJQ9"/>
<keyword evidence="2" id="KW-1185">Reference proteome</keyword>
<dbReference type="OrthoDB" id="6241411at2759"/>
<sequence>MTFAARQQMRTHLFTTFVDRTKAFDTVNCGGLWKVEQKFSCPKRFAHMSHVLCYADGRRDEQPEIRIAYTTDGNLLNSWRMQAPTRMSTATVQGLLFADDYALNTVTEEDIQRSMDLFATGCANF</sequence>
<evidence type="ECO:0000313" key="3">
    <source>
        <dbReference type="WBParaSite" id="SSLN_0000460501-mRNA-1"/>
    </source>
</evidence>
<dbReference type="EMBL" id="UYSU01032874">
    <property type="protein sequence ID" value="VDL90842.1"/>
    <property type="molecule type" value="Genomic_DNA"/>
</dbReference>
<evidence type="ECO:0000313" key="2">
    <source>
        <dbReference type="Proteomes" id="UP000275846"/>
    </source>
</evidence>